<evidence type="ECO:0000313" key="3">
    <source>
        <dbReference type="EMBL" id="MQL50731.1"/>
    </source>
</evidence>
<comment type="caution">
    <text evidence="3">The sequence shown here is derived from an EMBL/GenBank/DDBJ whole genome shotgun (WGS) entry which is preliminary data.</text>
</comment>
<feature type="domain" description="CN hydrolase" evidence="2">
    <location>
        <begin position="3"/>
        <end position="252"/>
    </location>
</feature>
<dbReference type="InterPro" id="IPR036526">
    <property type="entry name" value="C-N_Hydrolase_sf"/>
</dbReference>
<gene>
    <name evidence="3" type="ORF">GFC01_00235</name>
</gene>
<organism evidence="3 4">
    <name type="scientific">Desulfofundulus thermobenzoicus</name>
    <dbReference type="NCBI Taxonomy" id="29376"/>
    <lineage>
        <taxon>Bacteria</taxon>
        <taxon>Bacillati</taxon>
        <taxon>Bacillota</taxon>
        <taxon>Clostridia</taxon>
        <taxon>Eubacteriales</taxon>
        <taxon>Peptococcaceae</taxon>
        <taxon>Desulfofundulus</taxon>
    </lineage>
</organism>
<dbReference type="PROSITE" id="PS50263">
    <property type="entry name" value="CN_HYDROLASE"/>
    <property type="match status" value="1"/>
</dbReference>
<accession>A0A6N7ILB0</accession>
<keyword evidence="4" id="KW-1185">Reference proteome</keyword>
<dbReference type="AlphaFoldDB" id="A0A6N7ILB0"/>
<proteinExistence type="predicted"/>
<keyword evidence="1" id="KW-0378">Hydrolase</keyword>
<dbReference type="Gene3D" id="3.60.110.10">
    <property type="entry name" value="Carbon-nitrogen hydrolase"/>
    <property type="match status" value="1"/>
</dbReference>
<dbReference type="InterPro" id="IPR003010">
    <property type="entry name" value="C-N_Hydrolase"/>
</dbReference>
<dbReference type="OrthoDB" id="9811121at2"/>
<dbReference type="RefSeq" id="WP_152944648.1">
    <property type="nucleotide sequence ID" value="NZ_WHYR01000001.1"/>
</dbReference>
<dbReference type="PANTHER" id="PTHR43674">
    <property type="entry name" value="NITRILASE C965.09-RELATED"/>
    <property type="match status" value="1"/>
</dbReference>
<evidence type="ECO:0000256" key="1">
    <source>
        <dbReference type="ARBA" id="ARBA00022801"/>
    </source>
</evidence>
<dbReference type="Pfam" id="PF00795">
    <property type="entry name" value="CN_hydrolase"/>
    <property type="match status" value="1"/>
</dbReference>
<dbReference type="InterPro" id="IPR050345">
    <property type="entry name" value="Aliph_Amidase/BUP"/>
</dbReference>
<dbReference type="GO" id="GO:0033388">
    <property type="term" value="P:putrescine biosynthetic process from arginine"/>
    <property type="evidence" value="ECO:0007669"/>
    <property type="project" value="TreeGrafter"/>
</dbReference>
<dbReference type="CDD" id="cd07573">
    <property type="entry name" value="CPA"/>
    <property type="match status" value="1"/>
</dbReference>
<dbReference type="Proteomes" id="UP000441717">
    <property type="component" value="Unassembled WGS sequence"/>
</dbReference>
<sequence length="282" mass="31492">MKVNVALIQMSCSMDIKLNINKAVAMVEEAATRGANIVCLQELYASRYFPQTVNVKHYQLAHPLDGEPVETMRWLAADKKLVMVVPVYEYAKPGIYFNTAVVVDADGSIAGKFRKVHIPEGPQYLEKYYFTPGNLGYPVFKTAYATIGVGICWDEWFPEVARILSLKGAQIIFYPSAIGSEPDRPGYSSQGAWETVIKSHGIANGLFVAAVNRVGVEDDMTFYGGSFISNPFGEILARGGSEDQVVAAELDLNQIEEFRNLLQFHRDRRPETYHEILKLIVE</sequence>
<reference evidence="3 4" key="1">
    <citation type="submission" date="2019-10" db="EMBL/GenBank/DDBJ databases">
        <title>Comparative genomics of sulfur disproportionating microorganisms.</title>
        <authorList>
            <person name="Ward L.M."/>
            <person name="Bertran E."/>
            <person name="Johnston D."/>
        </authorList>
    </citation>
    <scope>NUCLEOTIDE SEQUENCE [LARGE SCALE GENOMIC DNA]</scope>
    <source>
        <strain evidence="3 4">DSM 14055</strain>
    </source>
</reference>
<protein>
    <submittedName>
        <fullName evidence="3">N-carbamoylputrescine amidase</fullName>
    </submittedName>
</protein>
<name>A0A6N7ILB0_9FIRM</name>
<dbReference type="EMBL" id="WHYR01000001">
    <property type="protein sequence ID" value="MQL50731.1"/>
    <property type="molecule type" value="Genomic_DNA"/>
</dbReference>
<dbReference type="GO" id="GO:0050126">
    <property type="term" value="F:N-carbamoylputrescine amidase activity"/>
    <property type="evidence" value="ECO:0007669"/>
    <property type="project" value="TreeGrafter"/>
</dbReference>
<dbReference type="PANTHER" id="PTHR43674:SF2">
    <property type="entry name" value="BETA-UREIDOPROPIONASE"/>
    <property type="match status" value="1"/>
</dbReference>
<dbReference type="SUPFAM" id="SSF56317">
    <property type="entry name" value="Carbon-nitrogen hydrolase"/>
    <property type="match status" value="1"/>
</dbReference>
<evidence type="ECO:0000313" key="4">
    <source>
        <dbReference type="Proteomes" id="UP000441717"/>
    </source>
</evidence>
<evidence type="ECO:0000259" key="2">
    <source>
        <dbReference type="PROSITE" id="PS50263"/>
    </source>
</evidence>